<dbReference type="GO" id="GO:0003684">
    <property type="term" value="F:damaged DNA binding"/>
    <property type="evidence" value="ECO:0007669"/>
    <property type="project" value="InterPro"/>
</dbReference>
<dbReference type="InterPro" id="IPR011938">
    <property type="entry name" value="DNA_recomb/repair_RadA"/>
</dbReference>
<organism evidence="11">
    <name type="scientific">viral metagenome</name>
    <dbReference type="NCBI Taxonomy" id="1070528"/>
    <lineage>
        <taxon>unclassified sequences</taxon>
        <taxon>metagenomes</taxon>
        <taxon>organismal metagenomes</taxon>
    </lineage>
</organism>
<evidence type="ECO:0000259" key="9">
    <source>
        <dbReference type="PROSITE" id="PS50162"/>
    </source>
</evidence>
<evidence type="ECO:0000259" key="10">
    <source>
        <dbReference type="PROSITE" id="PS50163"/>
    </source>
</evidence>
<dbReference type="InterPro" id="IPR003593">
    <property type="entry name" value="AAA+_ATPase"/>
</dbReference>
<evidence type="ECO:0000256" key="7">
    <source>
        <dbReference type="ARBA" id="ARBA00023172"/>
    </source>
</evidence>
<dbReference type="PANTHER" id="PTHR22942">
    <property type="entry name" value="RECA/RAD51/RADA DNA STRAND-PAIRING FAMILY MEMBER"/>
    <property type="match status" value="1"/>
</dbReference>
<feature type="region of interest" description="Disordered" evidence="8">
    <location>
        <begin position="1"/>
        <end position="23"/>
    </location>
</feature>
<dbReference type="PIRSF" id="PIRSF005856">
    <property type="entry name" value="Rad51"/>
    <property type="match status" value="1"/>
</dbReference>
<keyword evidence="5" id="KW-0067">ATP-binding</keyword>
<dbReference type="PANTHER" id="PTHR22942:SF30">
    <property type="entry name" value="MEIOTIC RECOMBINATION PROTEIN DMC1_LIM15 HOMOLOG"/>
    <property type="match status" value="1"/>
</dbReference>
<evidence type="ECO:0000256" key="6">
    <source>
        <dbReference type="ARBA" id="ARBA00023125"/>
    </source>
</evidence>
<comment type="similarity">
    <text evidence="1">Belongs to the eukaryotic RecA-like protein family.</text>
</comment>
<evidence type="ECO:0000256" key="5">
    <source>
        <dbReference type="ARBA" id="ARBA00022840"/>
    </source>
</evidence>
<dbReference type="PROSITE" id="PS50162">
    <property type="entry name" value="RECA_2"/>
    <property type="match status" value="1"/>
</dbReference>
<evidence type="ECO:0000256" key="3">
    <source>
        <dbReference type="ARBA" id="ARBA00022741"/>
    </source>
</evidence>
<dbReference type="GO" id="GO:0005524">
    <property type="term" value="F:ATP binding"/>
    <property type="evidence" value="ECO:0007669"/>
    <property type="project" value="UniProtKB-KW"/>
</dbReference>
<evidence type="ECO:0000256" key="4">
    <source>
        <dbReference type="ARBA" id="ARBA00022763"/>
    </source>
</evidence>
<dbReference type="SUPFAM" id="SSF47794">
    <property type="entry name" value="Rad51 N-terminal domain-like"/>
    <property type="match status" value="1"/>
</dbReference>
<dbReference type="AlphaFoldDB" id="A0A6M3LWR1"/>
<dbReference type="GO" id="GO:0006310">
    <property type="term" value="P:DNA recombination"/>
    <property type="evidence" value="ECO:0007669"/>
    <property type="project" value="UniProtKB-KW"/>
</dbReference>
<evidence type="ECO:0000313" key="11">
    <source>
        <dbReference type="EMBL" id="QJA98439.1"/>
    </source>
</evidence>
<dbReference type="InterPro" id="IPR010995">
    <property type="entry name" value="DNA_repair_Rad51/TF_NusA_a-hlx"/>
</dbReference>
<keyword evidence="7" id="KW-0233">DNA recombination</keyword>
<keyword evidence="4" id="KW-0227">DNA damage</keyword>
<accession>A0A6M3LWR1</accession>
<sequence>MSADHLPEEQPEEESDTTPQEDQREYFKAKYKDIIDIEGVGPATVTQLSESGYKTIESLATATQNQLIKGGIGEALADKIIKAARKAVSISFISASELMRIRKSRKYLTTGCSSLDRLLIPGAMVVGPLADPNFKGGIETEAITEFYGEYGSGKSQVCHQLAVTAQLPISEGGLGGKTLYIDTEAVFQPERAIQIARRLNLEWDEVLENIVYAEAYTSEHQMALLEAADQVIKDENIKLIIVDSVTSHFRGEYLGREMLAPRQQKLNQHLQKIFRLSRVFGLAAVVTNQVSATPDSFFNKQPTPIGGHIMGHMAHTRIYLRKGRGEVRIAKVVASPSIPESEAPFRISDGGIMSEEDLGF</sequence>
<evidence type="ECO:0000256" key="8">
    <source>
        <dbReference type="SAM" id="MobiDB-lite"/>
    </source>
</evidence>
<dbReference type="InterPro" id="IPR013632">
    <property type="entry name" value="Rad51_C"/>
</dbReference>
<dbReference type="InterPro" id="IPR016467">
    <property type="entry name" value="DNA_recomb/repair_RecA-like"/>
</dbReference>
<dbReference type="FunFam" id="3.40.50.300:FF:002052">
    <property type="entry name" value="DNA repair protein RAD51 homolog"/>
    <property type="match status" value="1"/>
</dbReference>
<evidence type="ECO:0000256" key="2">
    <source>
        <dbReference type="ARBA" id="ARBA00018144"/>
    </source>
</evidence>
<name>A0A6M3LWR1_9ZZZZ</name>
<keyword evidence="6" id="KW-0238">DNA-binding</keyword>
<dbReference type="InterPro" id="IPR020588">
    <property type="entry name" value="RecA_ATP-bd"/>
</dbReference>
<dbReference type="Gene3D" id="1.10.150.20">
    <property type="entry name" value="5' to 3' exonuclease, C-terminal subdomain"/>
    <property type="match status" value="1"/>
</dbReference>
<gene>
    <name evidence="11" type="ORF">MM171A01782_0002</name>
</gene>
<reference evidence="11" key="1">
    <citation type="submission" date="2020-03" db="EMBL/GenBank/DDBJ databases">
        <title>The deep terrestrial virosphere.</title>
        <authorList>
            <person name="Holmfeldt K."/>
            <person name="Nilsson E."/>
            <person name="Simone D."/>
            <person name="Lopez-Fernandez M."/>
            <person name="Wu X."/>
            <person name="de Brujin I."/>
            <person name="Lundin D."/>
            <person name="Andersson A."/>
            <person name="Bertilsson S."/>
            <person name="Dopson M."/>
        </authorList>
    </citation>
    <scope>NUCLEOTIDE SEQUENCE</scope>
    <source>
        <strain evidence="11">MM171A01782</strain>
    </source>
</reference>
<dbReference type="NCBIfam" id="TIGR02236">
    <property type="entry name" value="recomb_radA"/>
    <property type="match status" value="1"/>
</dbReference>
<dbReference type="PROSITE" id="PS50163">
    <property type="entry name" value="RECA_3"/>
    <property type="match status" value="1"/>
</dbReference>
<keyword evidence="3" id="KW-0547">Nucleotide-binding</keyword>
<dbReference type="Pfam" id="PF14520">
    <property type="entry name" value="HHH_5"/>
    <property type="match status" value="1"/>
</dbReference>
<feature type="domain" description="RecA family profile 1" evidence="9">
    <location>
        <begin position="104"/>
        <end position="290"/>
    </location>
</feature>
<dbReference type="Pfam" id="PF08423">
    <property type="entry name" value="Rad51"/>
    <property type="match status" value="1"/>
</dbReference>
<dbReference type="InterPro" id="IPR027417">
    <property type="entry name" value="P-loop_NTPase"/>
</dbReference>
<proteinExistence type="inferred from homology"/>
<feature type="domain" description="RecA family profile 2" evidence="10">
    <location>
        <begin position="295"/>
        <end position="357"/>
    </location>
</feature>
<dbReference type="InterPro" id="IPR020587">
    <property type="entry name" value="RecA_monomer-monomer_interface"/>
</dbReference>
<protein>
    <recommendedName>
        <fullName evidence="2">DNA repair and recombination protein RadA</fullName>
    </recommendedName>
</protein>
<dbReference type="NCBIfam" id="NF003301">
    <property type="entry name" value="PRK04301.1"/>
    <property type="match status" value="1"/>
</dbReference>
<dbReference type="SUPFAM" id="SSF52540">
    <property type="entry name" value="P-loop containing nucleoside triphosphate hydrolases"/>
    <property type="match status" value="1"/>
</dbReference>
<evidence type="ECO:0000256" key="1">
    <source>
        <dbReference type="ARBA" id="ARBA00008050"/>
    </source>
</evidence>
<dbReference type="SMART" id="SM00382">
    <property type="entry name" value="AAA"/>
    <property type="match status" value="1"/>
</dbReference>
<dbReference type="GO" id="GO:0140664">
    <property type="term" value="F:ATP-dependent DNA damage sensor activity"/>
    <property type="evidence" value="ECO:0007669"/>
    <property type="project" value="InterPro"/>
</dbReference>
<dbReference type="EMBL" id="MT143581">
    <property type="protein sequence ID" value="QJA98439.1"/>
    <property type="molecule type" value="Genomic_DNA"/>
</dbReference>
<dbReference type="GO" id="GO:0006281">
    <property type="term" value="P:DNA repair"/>
    <property type="evidence" value="ECO:0007669"/>
    <property type="project" value="InterPro"/>
</dbReference>
<dbReference type="Gene3D" id="3.40.50.300">
    <property type="entry name" value="P-loop containing nucleotide triphosphate hydrolases"/>
    <property type="match status" value="1"/>
</dbReference>